<evidence type="ECO:0000256" key="3">
    <source>
        <dbReference type="ARBA" id="ARBA00022801"/>
    </source>
</evidence>
<sequence length="567" mass="61385">MCRQRWHWKNYSSGSWRADPGPQSNGGTMTDDIRSRRLRPLATLAAGLATVMALSGCTLIQEIQELGGTTPMPGEGLEVVPEDLDATLSSYYEQEFEWEPCDTSVGAPSDAECATVLAPMDWSAPDAYDDIQLALIRLPATGTSQGSMFTNPGGPGGSGLSFIAGSGTSFFSKDLREKFDIVSWDPRGVGASSAVDCVDDAGMDEYLYGVPENAASMTPEELVAFEIEKTRKFTAGCLENTGDLLAFVDTQSTVRDLDLLRALVGDRTLTYFGLSYGTDIGAQYIDKFPDRVGRVVLDGATDPTVPAFDVIIDQQEKFGDATRNYLADCFTAAECPFAGPTVDDAIGQIRATMDEVDSTLPKGPDGRTFTSSVMLTAINMTMYDSSSWQYLSQAFSAWYTAADSSVFFFLADLYNDRDQSGHYASNMMEAFQAINCLDYPLVTDKDAIRSFYERLAEVSIFFSLEDMTEAEMAIGDLTCENWPVRSKVTEQQAVTGAGAAPVLVVATSNDPATPLKWAEAVAQQLESATLLVVEGDGHIAYGRSTCGDQVIDEYFINGKVPADPTHC</sequence>
<dbReference type="Gene3D" id="3.40.50.1820">
    <property type="entry name" value="alpha/beta hydrolase"/>
    <property type="match status" value="1"/>
</dbReference>
<dbReference type="AlphaFoldDB" id="A0A3P3VUW5"/>
<protein>
    <submittedName>
        <fullName evidence="7">Alpha/beta hydrolase</fullName>
    </submittedName>
</protein>
<dbReference type="PANTHER" id="PTHR43248:SF29">
    <property type="entry name" value="TRIPEPTIDYL AMINOPEPTIDASE"/>
    <property type="match status" value="1"/>
</dbReference>
<reference evidence="7 8" key="1">
    <citation type="submission" date="2018-11" db="EMBL/GenBank/DDBJ databases">
        <title>YIM 102482-1 draft genome.</title>
        <authorList>
            <person name="Li G."/>
            <person name="Jiang Y."/>
        </authorList>
    </citation>
    <scope>NUCLEOTIDE SEQUENCE [LARGE SCALE GENOMIC DNA]</scope>
    <source>
        <strain evidence="7 8">YIM 102482-1</strain>
    </source>
</reference>
<dbReference type="PANTHER" id="PTHR43248">
    <property type="entry name" value="2-SUCCINYL-6-HYDROXY-2,4-CYCLOHEXADIENE-1-CARBOXYLATE SYNTHASE"/>
    <property type="match status" value="1"/>
</dbReference>
<keyword evidence="5" id="KW-0812">Transmembrane</keyword>
<name>A0A3P3VUW5_9MICO</name>
<dbReference type="InterPro" id="IPR051601">
    <property type="entry name" value="Serine_prot/Carboxylest_S33"/>
</dbReference>
<keyword evidence="5" id="KW-0472">Membrane</keyword>
<keyword evidence="2" id="KW-0732">Signal</keyword>
<feature type="domain" description="Peptidase S33 tripeptidyl aminopeptidase-like C-terminal" evidence="6">
    <location>
        <begin position="469"/>
        <end position="567"/>
    </location>
</feature>
<evidence type="ECO:0000259" key="6">
    <source>
        <dbReference type="Pfam" id="PF08386"/>
    </source>
</evidence>
<accession>A0A3P3VUW5</accession>
<evidence type="ECO:0000256" key="2">
    <source>
        <dbReference type="ARBA" id="ARBA00022729"/>
    </source>
</evidence>
<evidence type="ECO:0000256" key="5">
    <source>
        <dbReference type="SAM" id="Phobius"/>
    </source>
</evidence>
<evidence type="ECO:0000313" key="8">
    <source>
        <dbReference type="Proteomes" id="UP000274391"/>
    </source>
</evidence>
<keyword evidence="8" id="KW-1185">Reference proteome</keyword>
<dbReference type="InterPro" id="IPR013595">
    <property type="entry name" value="Pept_S33_TAP-like_C"/>
</dbReference>
<dbReference type="EMBL" id="RQVS01000018">
    <property type="protein sequence ID" value="RRJ85768.1"/>
    <property type="molecule type" value="Genomic_DNA"/>
</dbReference>
<dbReference type="GO" id="GO:0016787">
    <property type="term" value="F:hydrolase activity"/>
    <property type="evidence" value="ECO:0007669"/>
    <property type="project" value="UniProtKB-KW"/>
</dbReference>
<comment type="caution">
    <text evidence="7">The sequence shown here is derived from an EMBL/GenBank/DDBJ whole genome shotgun (WGS) entry which is preliminary data.</text>
</comment>
<proteinExistence type="inferred from homology"/>
<gene>
    <name evidence="7" type="ORF">EG850_11775</name>
</gene>
<dbReference type="InterPro" id="IPR029058">
    <property type="entry name" value="AB_hydrolase_fold"/>
</dbReference>
<dbReference type="SUPFAM" id="SSF53474">
    <property type="entry name" value="alpha/beta-Hydrolases"/>
    <property type="match status" value="1"/>
</dbReference>
<organism evidence="7 8">
    <name type="scientific">Gulosibacter macacae</name>
    <dbReference type="NCBI Taxonomy" id="2488791"/>
    <lineage>
        <taxon>Bacteria</taxon>
        <taxon>Bacillati</taxon>
        <taxon>Actinomycetota</taxon>
        <taxon>Actinomycetes</taxon>
        <taxon>Micrococcales</taxon>
        <taxon>Microbacteriaceae</taxon>
        <taxon>Gulosibacter</taxon>
    </lineage>
</organism>
<keyword evidence="3 7" id="KW-0378">Hydrolase</keyword>
<dbReference type="Pfam" id="PF08386">
    <property type="entry name" value="Abhydrolase_4"/>
    <property type="match status" value="1"/>
</dbReference>
<dbReference type="Proteomes" id="UP000274391">
    <property type="component" value="Unassembled WGS sequence"/>
</dbReference>
<feature type="region of interest" description="Disordered" evidence="4">
    <location>
        <begin position="1"/>
        <end position="33"/>
    </location>
</feature>
<evidence type="ECO:0000256" key="4">
    <source>
        <dbReference type="SAM" id="MobiDB-lite"/>
    </source>
</evidence>
<keyword evidence="5" id="KW-1133">Transmembrane helix</keyword>
<comment type="similarity">
    <text evidence="1">Belongs to the peptidase S33 family.</text>
</comment>
<evidence type="ECO:0000256" key="1">
    <source>
        <dbReference type="ARBA" id="ARBA00010088"/>
    </source>
</evidence>
<feature type="transmembrane region" description="Helical" evidence="5">
    <location>
        <begin position="41"/>
        <end position="61"/>
    </location>
</feature>
<evidence type="ECO:0000313" key="7">
    <source>
        <dbReference type="EMBL" id="RRJ85768.1"/>
    </source>
</evidence>
<dbReference type="OrthoDB" id="3252468at2"/>